<sequence>TKKKKIERIAKIVERLKVWLLCYNDFFLFLFVRVSLDKSTHPSPITLYIYFSTLILPFFSLSFTFNLII</sequence>
<organism evidence="2">
    <name type="scientific">Lepeophtheirus salmonis</name>
    <name type="common">Salmon louse</name>
    <name type="synonym">Caligus salmonis</name>
    <dbReference type="NCBI Taxonomy" id="72036"/>
    <lineage>
        <taxon>Eukaryota</taxon>
        <taxon>Metazoa</taxon>
        <taxon>Ecdysozoa</taxon>
        <taxon>Arthropoda</taxon>
        <taxon>Crustacea</taxon>
        <taxon>Multicrustacea</taxon>
        <taxon>Hexanauplia</taxon>
        <taxon>Copepoda</taxon>
        <taxon>Siphonostomatoida</taxon>
        <taxon>Caligidae</taxon>
        <taxon>Lepeophtheirus</taxon>
    </lineage>
</organism>
<name>A0A0K2TR07_LEPSM</name>
<feature type="transmembrane region" description="Helical" evidence="1">
    <location>
        <begin position="16"/>
        <end position="36"/>
    </location>
</feature>
<accession>A0A0K2TR07</accession>
<protein>
    <submittedName>
        <fullName evidence="2">Uncharacterized protein</fullName>
    </submittedName>
</protein>
<dbReference type="AlphaFoldDB" id="A0A0K2TR07"/>
<evidence type="ECO:0000313" key="2">
    <source>
        <dbReference type="EMBL" id="CDW27831.1"/>
    </source>
</evidence>
<evidence type="ECO:0000256" key="1">
    <source>
        <dbReference type="SAM" id="Phobius"/>
    </source>
</evidence>
<proteinExistence type="predicted"/>
<keyword evidence="1" id="KW-0472">Membrane</keyword>
<feature type="non-terminal residue" evidence="2">
    <location>
        <position position="1"/>
    </location>
</feature>
<feature type="non-terminal residue" evidence="2">
    <location>
        <position position="69"/>
    </location>
</feature>
<keyword evidence="1" id="KW-1133">Transmembrane helix</keyword>
<keyword evidence="1" id="KW-0812">Transmembrane</keyword>
<feature type="transmembrane region" description="Helical" evidence="1">
    <location>
        <begin position="48"/>
        <end position="68"/>
    </location>
</feature>
<dbReference type="EMBL" id="HACA01010470">
    <property type="protein sequence ID" value="CDW27831.1"/>
    <property type="molecule type" value="Transcribed_RNA"/>
</dbReference>
<reference evidence="2" key="1">
    <citation type="submission" date="2014-05" db="EMBL/GenBank/DDBJ databases">
        <authorList>
            <person name="Chronopoulou M."/>
        </authorList>
    </citation>
    <scope>NUCLEOTIDE SEQUENCE</scope>
    <source>
        <tissue evidence="2">Whole organism</tissue>
    </source>
</reference>